<protein>
    <submittedName>
        <fullName evidence="2">Uncharacterized protein</fullName>
    </submittedName>
</protein>
<dbReference type="Proteomes" id="UP001313282">
    <property type="component" value="Unassembled WGS sequence"/>
</dbReference>
<proteinExistence type="predicted"/>
<evidence type="ECO:0000256" key="1">
    <source>
        <dbReference type="SAM" id="MobiDB-lite"/>
    </source>
</evidence>
<dbReference type="AlphaFoldDB" id="A0AAN8N362"/>
<reference evidence="2 3" key="1">
    <citation type="submission" date="2019-10" db="EMBL/GenBank/DDBJ databases">
        <authorList>
            <person name="Palmer J.M."/>
        </authorList>
    </citation>
    <scope>NUCLEOTIDE SEQUENCE [LARGE SCALE GENOMIC DNA]</scope>
    <source>
        <strain evidence="2 3">TWF718</strain>
    </source>
</reference>
<accession>A0AAN8N362</accession>
<evidence type="ECO:0000313" key="3">
    <source>
        <dbReference type="Proteomes" id="UP001313282"/>
    </source>
</evidence>
<organism evidence="2 3">
    <name type="scientific">Orbilia javanica</name>
    <dbReference type="NCBI Taxonomy" id="47235"/>
    <lineage>
        <taxon>Eukaryota</taxon>
        <taxon>Fungi</taxon>
        <taxon>Dikarya</taxon>
        <taxon>Ascomycota</taxon>
        <taxon>Pezizomycotina</taxon>
        <taxon>Orbiliomycetes</taxon>
        <taxon>Orbiliales</taxon>
        <taxon>Orbiliaceae</taxon>
        <taxon>Orbilia</taxon>
    </lineage>
</organism>
<evidence type="ECO:0000313" key="2">
    <source>
        <dbReference type="EMBL" id="KAK6351532.1"/>
    </source>
</evidence>
<feature type="region of interest" description="Disordered" evidence="1">
    <location>
        <begin position="61"/>
        <end position="94"/>
    </location>
</feature>
<comment type="caution">
    <text evidence="2">The sequence shown here is derived from an EMBL/GenBank/DDBJ whole genome shotgun (WGS) entry which is preliminary data.</text>
</comment>
<gene>
    <name evidence="2" type="ORF">TWF718_004690</name>
</gene>
<feature type="compositionally biased region" description="Low complexity" evidence="1">
    <location>
        <begin position="82"/>
        <end position="94"/>
    </location>
</feature>
<keyword evidence="3" id="KW-1185">Reference proteome</keyword>
<sequence>MTSRHQQEENLLLDLYEPPQEVKESGELLLIDLNEVVVRPDINGQASQNAFSKKSAEAATATGFKTPTNPARQTSSSACWESSDNTSNNAASSLTSVPVETASVAVTEVLDPSLWDLHRHLAGLEAKESRYRELNKKAPGGPGELTPKFVTDLINHAEGSLCFHGGAFTKQEQYWLKCAKCKAYQSDYSFECKACNTILCRRCRLEVQDREARG</sequence>
<dbReference type="EMBL" id="JAVHNR010000002">
    <property type="protein sequence ID" value="KAK6351532.1"/>
    <property type="molecule type" value="Genomic_DNA"/>
</dbReference>
<name>A0AAN8N362_9PEZI</name>
<feature type="compositionally biased region" description="Polar residues" evidence="1">
    <location>
        <begin position="63"/>
        <end position="80"/>
    </location>
</feature>